<dbReference type="Pfam" id="PF26460">
    <property type="entry name" value="DUF8139"/>
    <property type="match status" value="1"/>
</dbReference>
<evidence type="ECO:0000313" key="3">
    <source>
        <dbReference type="Proteomes" id="UP000196084"/>
    </source>
</evidence>
<organism evidence="2 3">
    <name type="scientific">Natronolimnobius baerhuensis</name>
    <dbReference type="NCBI Taxonomy" id="253108"/>
    <lineage>
        <taxon>Archaea</taxon>
        <taxon>Methanobacteriati</taxon>
        <taxon>Methanobacteriota</taxon>
        <taxon>Stenosarchaea group</taxon>
        <taxon>Halobacteria</taxon>
        <taxon>Halobacteriales</taxon>
        <taxon>Natrialbaceae</taxon>
        <taxon>Natronolimnobius</taxon>
    </lineage>
</organism>
<proteinExistence type="predicted"/>
<sequence>MQRFSTGDRVRIDIPEEIDPDHKQYHGKHGQIIEVLIDEADSITNDTRDSYLYRVALDSGEEADFRWRDLRPPIDGSQKV</sequence>
<feature type="domain" description="DUF8139" evidence="1">
    <location>
        <begin position="1"/>
        <end position="75"/>
    </location>
</feature>
<evidence type="ECO:0000313" key="2">
    <source>
        <dbReference type="EMBL" id="OVE83002.1"/>
    </source>
</evidence>
<protein>
    <recommendedName>
        <fullName evidence="1">DUF8139 domain-containing protein</fullName>
    </recommendedName>
</protein>
<comment type="caution">
    <text evidence="2">The sequence shown here is derived from an EMBL/GenBank/DDBJ whole genome shotgun (WGS) entry which is preliminary data.</text>
</comment>
<dbReference type="RefSeq" id="WP_054862018.1">
    <property type="nucleotide sequence ID" value="NZ_MWPH01000005.1"/>
</dbReference>
<name>A0A202E423_9EURY</name>
<reference evidence="2 3" key="1">
    <citation type="submission" date="2017-02" db="EMBL/GenBank/DDBJ databases">
        <title>Natronthermophilus aegyptiacus gen. nov.,sp. nov., an aerobic, extremely halophilic alkalithermophilic archaeon isolated from the athalassohaline Wadi An Natrun, Egypt.</title>
        <authorList>
            <person name="Zhao B."/>
        </authorList>
    </citation>
    <scope>NUCLEOTIDE SEQUENCE [LARGE SCALE GENOMIC DNA]</scope>
    <source>
        <strain evidence="2 3">CGMCC 1.3597</strain>
    </source>
</reference>
<gene>
    <name evidence="2" type="ORF">B2G88_18380</name>
</gene>
<dbReference type="InterPro" id="IPR058452">
    <property type="entry name" value="DUF8139"/>
</dbReference>
<accession>A0A202E423</accession>
<keyword evidence="3" id="KW-1185">Reference proteome</keyword>
<evidence type="ECO:0000259" key="1">
    <source>
        <dbReference type="Pfam" id="PF26460"/>
    </source>
</evidence>
<dbReference type="Proteomes" id="UP000196084">
    <property type="component" value="Unassembled WGS sequence"/>
</dbReference>
<dbReference type="AlphaFoldDB" id="A0A202E423"/>
<dbReference type="EMBL" id="MWPH01000005">
    <property type="protein sequence ID" value="OVE83002.1"/>
    <property type="molecule type" value="Genomic_DNA"/>
</dbReference>
<dbReference type="OrthoDB" id="56871at2157"/>